<dbReference type="InterPro" id="IPR029058">
    <property type="entry name" value="AB_hydrolase_fold"/>
</dbReference>
<evidence type="ECO:0000313" key="2">
    <source>
        <dbReference type="Proteomes" id="UP001501759"/>
    </source>
</evidence>
<dbReference type="InterPro" id="IPR010662">
    <property type="entry name" value="RBBP9/YdeN"/>
</dbReference>
<organism evidence="1 2">
    <name type="scientific">Streptomyces siamensis</name>
    <dbReference type="NCBI Taxonomy" id="1274986"/>
    <lineage>
        <taxon>Bacteria</taxon>
        <taxon>Bacillati</taxon>
        <taxon>Actinomycetota</taxon>
        <taxon>Actinomycetes</taxon>
        <taxon>Kitasatosporales</taxon>
        <taxon>Streptomycetaceae</taxon>
        <taxon>Streptomyces</taxon>
    </lineage>
</organism>
<comment type="caution">
    <text evidence="1">The sequence shown here is derived from an EMBL/GenBank/DDBJ whole genome shotgun (WGS) entry which is preliminary data.</text>
</comment>
<proteinExistence type="predicted"/>
<reference evidence="2" key="1">
    <citation type="journal article" date="2019" name="Int. J. Syst. Evol. Microbiol.">
        <title>The Global Catalogue of Microorganisms (GCM) 10K type strain sequencing project: providing services to taxonomists for standard genome sequencing and annotation.</title>
        <authorList>
            <consortium name="The Broad Institute Genomics Platform"/>
            <consortium name="The Broad Institute Genome Sequencing Center for Infectious Disease"/>
            <person name="Wu L."/>
            <person name="Ma J."/>
        </authorList>
    </citation>
    <scope>NUCLEOTIDE SEQUENCE [LARGE SCALE GENOMIC DNA]</scope>
    <source>
        <strain evidence="2">JCM 18409</strain>
    </source>
</reference>
<evidence type="ECO:0000313" key="1">
    <source>
        <dbReference type="EMBL" id="GAA5002540.1"/>
    </source>
</evidence>
<dbReference type="Proteomes" id="UP001501759">
    <property type="component" value="Unassembled WGS sequence"/>
</dbReference>
<gene>
    <name evidence="1" type="ORF">GCM10023335_17930</name>
</gene>
<keyword evidence="2" id="KW-1185">Reference proteome</keyword>
<name>A0ABP9IM71_9ACTN</name>
<dbReference type="GO" id="GO:0016787">
    <property type="term" value="F:hydrolase activity"/>
    <property type="evidence" value="ECO:0007669"/>
    <property type="project" value="UniProtKB-KW"/>
</dbReference>
<dbReference type="Pfam" id="PF06821">
    <property type="entry name" value="Ser_hydrolase"/>
    <property type="match status" value="1"/>
</dbReference>
<keyword evidence="1" id="KW-0378">Hydrolase</keyword>
<dbReference type="EMBL" id="BAABKB010000002">
    <property type="protein sequence ID" value="GAA5002540.1"/>
    <property type="molecule type" value="Genomic_DNA"/>
</dbReference>
<dbReference type="RefSeq" id="WP_345643961.1">
    <property type="nucleotide sequence ID" value="NZ_BAABKB010000002.1"/>
</dbReference>
<protein>
    <submittedName>
        <fullName evidence="1">Alpha/beta hydrolase</fullName>
    </submittedName>
</protein>
<sequence length="180" mass="19126">MERSATCVFLAGIGNSGPQHWQSLWRGRLPGSVWVEHDIWDEPDRDAWVRDLDSALGSIAGPKVLVAHSLGCSVLAEWAVDHADEGVVGAFLVAMPDPHGPGFPAAAVGFDAPRHEPLPFPAVLVASEDDPYGSMEYAVAAAGRLGAPLVNVGPKGHINAESGLGDWPEGWSLFTERFPD</sequence>
<accession>A0ABP9IM71</accession>
<dbReference type="Gene3D" id="3.40.50.1820">
    <property type="entry name" value="alpha/beta hydrolase"/>
    <property type="match status" value="1"/>
</dbReference>
<dbReference type="SUPFAM" id="SSF53474">
    <property type="entry name" value="alpha/beta-Hydrolases"/>
    <property type="match status" value="1"/>
</dbReference>